<organism evidence="1">
    <name type="scientific">freshwater metagenome</name>
    <dbReference type="NCBI Taxonomy" id="449393"/>
    <lineage>
        <taxon>unclassified sequences</taxon>
        <taxon>metagenomes</taxon>
        <taxon>ecological metagenomes</taxon>
    </lineage>
</organism>
<reference evidence="1" key="1">
    <citation type="submission" date="2020-05" db="EMBL/GenBank/DDBJ databases">
        <authorList>
            <person name="Chiriac C."/>
            <person name="Salcher M."/>
            <person name="Ghai R."/>
            <person name="Kavagutti S V."/>
        </authorList>
    </citation>
    <scope>NUCLEOTIDE SEQUENCE</scope>
</reference>
<proteinExistence type="predicted"/>
<evidence type="ECO:0000313" key="1">
    <source>
        <dbReference type="EMBL" id="CAB4870026.1"/>
    </source>
</evidence>
<sequence length="77" mass="8315">MSSLQMSQYLELIQARVREPRALQGALSGRARRPIEAALVVPNVRGLAPERALLYPESLSVAEALTRAAHLVHGGVT</sequence>
<accession>A0A6J7DHQ3</accession>
<gene>
    <name evidence="1" type="ORF">UFOPK3425_00584</name>
</gene>
<protein>
    <submittedName>
        <fullName evidence="1">Unannotated protein</fullName>
    </submittedName>
</protein>
<name>A0A6J7DHQ3_9ZZZZ</name>
<dbReference type="EMBL" id="CAFBLV010000092">
    <property type="protein sequence ID" value="CAB4870026.1"/>
    <property type="molecule type" value="Genomic_DNA"/>
</dbReference>
<dbReference type="AlphaFoldDB" id="A0A6J7DHQ3"/>